<dbReference type="InterPro" id="IPR000626">
    <property type="entry name" value="Ubiquitin-like_dom"/>
</dbReference>
<comment type="caution">
    <text evidence="4">The sequence shown here is derived from an EMBL/GenBank/DDBJ whole genome shotgun (WGS) entry which is preliminary data.</text>
</comment>
<feature type="domain" description="Ubiquitin-like" evidence="3">
    <location>
        <begin position="260"/>
        <end position="334"/>
    </location>
</feature>
<dbReference type="GO" id="GO:0045944">
    <property type="term" value="P:positive regulation of transcription by RNA polymerase II"/>
    <property type="evidence" value="ECO:0007669"/>
    <property type="project" value="TreeGrafter"/>
</dbReference>
<dbReference type="SUPFAM" id="SSF54236">
    <property type="entry name" value="Ubiquitin-like"/>
    <property type="match status" value="2"/>
</dbReference>
<dbReference type="InterPro" id="IPR052324">
    <property type="entry name" value="NFATC2-Int_DNA_Repair"/>
</dbReference>
<accession>A0A2J7QV95</accession>
<name>A0A2J7QV95_9NEOP</name>
<dbReference type="Gene3D" id="3.10.20.90">
    <property type="entry name" value="Phosphatidylinositol 3-kinase Catalytic Subunit, Chain A, domain 1"/>
    <property type="match status" value="2"/>
</dbReference>
<organism evidence="4 5">
    <name type="scientific">Cryptotermes secundus</name>
    <dbReference type="NCBI Taxonomy" id="105785"/>
    <lineage>
        <taxon>Eukaryota</taxon>
        <taxon>Metazoa</taxon>
        <taxon>Ecdysozoa</taxon>
        <taxon>Arthropoda</taxon>
        <taxon>Hexapoda</taxon>
        <taxon>Insecta</taxon>
        <taxon>Pterygota</taxon>
        <taxon>Neoptera</taxon>
        <taxon>Polyneoptera</taxon>
        <taxon>Dictyoptera</taxon>
        <taxon>Blattodea</taxon>
        <taxon>Blattoidea</taxon>
        <taxon>Termitoidae</taxon>
        <taxon>Kalotermitidae</taxon>
        <taxon>Cryptotermitinae</taxon>
        <taxon>Cryptotermes</taxon>
    </lineage>
</organism>
<dbReference type="EMBL" id="NEVH01010478">
    <property type="protein sequence ID" value="PNF32504.1"/>
    <property type="molecule type" value="Genomic_DNA"/>
</dbReference>
<evidence type="ECO:0000256" key="1">
    <source>
        <dbReference type="ARBA" id="ARBA00004123"/>
    </source>
</evidence>
<dbReference type="PANTHER" id="PTHR47187">
    <property type="entry name" value="NFATC2-INTERACTING PROTEIN"/>
    <property type="match status" value="1"/>
</dbReference>
<dbReference type="Proteomes" id="UP000235965">
    <property type="component" value="Unassembled WGS sequence"/>
</dbReference>
<dbReference type="InterPro" id="IPR029071">
    <property type="entry name" value="Ubiquitin-like_domsf"/>
</dbReference>
<dbReference type="CDD" id="cd01763">
    <property type="entry name" value="Ubl_SUMO_like"/>
    <property type="match status" value="1"/>
</dbReference>
<proteinExistence type="predicted"/>
<dbReference type="GO" id="GO:0005634">
    <property type="term" value="C:nucleus"/>
    <property type="evidence" value="ECO:0007669"/>
    <property type="project" value="UniProtKB-SubCell"/>
</dbReference>
<dbReference type="PROSITE" id="PS50053">
    <property type="entry name" value="UBIQUITIN_2"/>
    <property type="match status" value="1"/>
</dbReference>
<comment type="subcellular location">
    <subcellularLocation>
        <location evidence="1">Nucleus</location>
    </subcellularLocation>
</comment>
<sequence>MENESDYSCELYTTAGTDYKAIKKSLHIDYDALWKEAEEIQTAEKLKPDDLKVKSKKGTKGCKGKRKCELADPELSKNLTSEEVPVIVEQLNDFQTGCSTRQRTKATKRRVARNASGALPEQKHVIGPVVVIDSPERPAVTDDHISLSSDSETEVNVSAFEEDDNYELSVKVWWKFERFDKFVIRRFQKIASLFDHYSKLENVPHSQILLTLNDAQVHPNDSPDSLKLTVASVLEGGVVTCGDVKNASNQVKPSLNVDEMELKVQRKGHKEPILIQIKKTQKMRVLMLKCAERLDVPVEKLKFSFDGESLNPNETPVDLDLEGGECIDLYISET</sequence>
<keyword evidence="5" id="KW-1185">Reference proteome</keyword>
<gene>
    <name evidence="4" type="ORF">B7P43_G03873</name>
</gene>
<dbReference type="STRING" id="105785.A0A2J7QV95"/>
<reference evidence="4 5" key="1">
    <citation type="submission" date="2017-12" db="EMBL/GenBank/DDBJ databases">
        <title>Hemimetabolous genomes reveal molecular basis of termite eusociality.</title>
        <authorList>
            <person name="Harrison M.C."/>
            <person name="Jongepier E."/>
            <person name="Robertson H.M."/>
            <person name="Arning N."/>
            <person name="Bitard-Feildel T."/>
            <person name="Chao H."/>
            <person name="Childers C.P."/>
            <person name="Dinh H."/>
            <person name="Doddapaneni H."/>
            <person name="Dugan S."/>
            <person name="Gowin J."/>
            <person name="Greiner C."/>
            <person name="Han Y."/>
            <person name="Hu H."/>
            <person name="Hughes D.S.T."/>
            <person name="Huylmans A.-K."/>
            <person name="Kemena C."/>
            <person name="Kremer L.P.M."/>
            <person name="Lee S.L."/>
            <person name="Lopez-Ezquerra A."/>
            <person name="Mallet L."/>
            <person name="Monroy-Kuhn J.M."/>
            <person name="Moser A."/>
            <person name="Murali S.C."/>
            <person name="Muzny D.M."/>
            <person name="Otani S."/>
            <person name="Piulachs M.-D."/>
            <person name="Poelchau M."/>
            <person name="Qu J."/>
            <person name="Schaub F."/>
            <person name="Wada-Katsumata A."/>
            <person name="Worley K.C."/>
            <person name="Xie Q."/>
            <person name="Ylla G."/>
            <person name="Poulsen M."/>
            <person name="Gibbs R.A."/>
            <person name="Schal C."/>
            <person name="Richards S."/>
            <person name="Belles X."/>
            <person name="Korb J."/>
            <person name="Bornberg-Bauer E."/>
        </authorList>
    </citation>
    <scope>NUCLEOTIDE SEQUENCE [LARGE SCALE GENOMIC DNA]</scope>
    <source>
        <tissue evidence="4">Whole body</tissue>
    </source>
</reference>
<evidence type="ECO:0000313" key="5">
    <source>
        <dbReference type="Proteomes" id="UP000235965"/>
    </source>
</evidence>
<dbReference type="InterPro" id="IPR022617">
    <property type="entry name" value="Rad60/SUMO-like_dom"/>
</dbReference>
<dbReference type="Pfam" id="PF11976">
    <property type="entry name" value="Rad60-SLD"/>
    <property type="match status" value="1"/>
</dbReference>
<keyword evidence="2" id="KW-0539">Nucleus</keyword>
<evidence type="ECO:0000256" key="2">
    <source>
        <dbReference type="ARBA" id="ARBA00023242"/>
    </source>
</evidence>
<protein>
    <recommendedName>
        <fullName evidence="3">Ubiquitin-like domain-containing protein</fullName>
    </recommendedName>
</protein>
<evidence type="ECO:0000259" key="3">
    <source>
        <dbReference type="PROSITE" id="PS50053"/>
    </source>
</evidence>
<dbReference type="OrthoDB" id="442921at2759"/>
<evidence type="ECO:0000313" key="4">
    <source>
        <dbReference type="EMBL" id="PNF32504.1"/>
    </source>
</evidence>
<dbReference type="AlphaFoldDB" id="A0A2J7QV95"/>
<dbReference type="InParanoid" id="A0A2J7QV95"/>
<dbReference type="PANTHER" id="PTHR47187:SF1">
    <property type="entry name" value="NFATC2-INTERACTING PROTEIN"/>
    <property type="match status" value="1"/>
</dbReference>